<feature type="compositionally biased region" description="Acidic residues" evidence="4">
    <location>
        <begin position="392"/>
        <end position="430"/>
    </location>
</feature>
<dbReference type="GO" id="GO:0005634">
    <property type="term" value="C:nucleus"/>
    <property type="evidence" value="ECO:0007669"/>
    <property type="project" value="InterPro"/>
</dbReference>
<dbReference type="SUPFAM" id="SSF143113">
    <property type="entry name" value="NAP-like"/>
    <property type="match status" value="1"/>
</dbReference>
<sequence length="441" mass="48831">MSNPIRANGKPKSSMKIDNAPTPHNTPASVLNTSYLKNGVPTAGGSATTASQQRVPQTIEEGEDEQEQRAALASALLAQKPLLLQSIQDKLDDLVGADSGYVEALPRDVRDRVYSLGALQTQLFDIEKNFQVEMFELEDKYNKLYRPLMERRAAIVAGSQQPSADEIKQGRELAGEEEEPEEDDDEDVRGVPAFWLTALENLPIVNETITDRDAEVLEHLENIAMEYISEGQPGFKLTFSFGEGAREFFANTTVTKTYYYQSELGYSGDFVYDHAESEPLQWTDAAHNVTVTVEERKQRNKATKQVRTVERLTPCESFFNFFDPPSAAAVQALQDAAAGVAGGDAGEALDEDAEETEARLALDYSMGEQLKDKLIPRAVDWFTGAALEFEFADGELPEDDEDDSDADDADYIDEADEDDAEEDDDNDDFAQTEQAPECKQS</sequence>
<dbReference type="InterPro" id="IPR037231">
    <property type="entry name" value="NAP-like_sf"/>
</dbReference>
<feature type="compositionally biased region" description="Polar residues" evidence="4">
    <location>
        <begin position="22"/>
        <end position="36"/>
    </location>
</feature>
<dbReference type="PANTHER" id="PTHR11875">
    <property type="entry name" value="TESTIS-SPECIFIC Y-ENCODED PROTEIN"/>
    <property type="match status" value="1"/>
</dbReference>
<accession>A0AAV5RW53</accession>
<dbReference type="FunFam" id="1.20.5.1500:FF:000001">
    <property type="entry name" value="Nucleosome assembly protein 1-like 1"/>
    <property type="match status" value="1"/>
</dbReference>
<dbReference type="InterPro" id="IPR002164">
    <property type="entry name" value="NAP_family"/>
</dbReference>
<evidence type="ECO:0000256" key="4">
    <source>
        <dbReference type="SAM" id="MobiDB-lite"/>
    </source>
</evidence>
<comment type="subcellular location">
    <subcellularLocation>
        <location evidence="1">Bud neck</location>
    </subcellularLocation>
</comment>
<dbReference type="GO" id="GO:0005935">
    <property type="term" value="C:cellular bud neck"/>
    <property type="evidence" value="ECO:0007669"/>
    <property type="project" value="UniProtKB-SubCell"/>
</dbReference>
<gene>
    <name evidence="5" type="ORF">DAKH74_014690</name>
</gene>
<proteinExistence type="inferred from homology"/>
<dbReference type="Gene3D" id="3.30.1120.90">
    <property type="entry name" value="Nucleosome assembly protein"/>
    <property type="match status" value="1"/>
</dbReference>
<dbReference type="EMBL" id="BTGD01000003">
    <property type="protein sequence ID" value="GMM54853.1"/>
    <property type="molecule type" value="Genomic_DNA"/>
</dbReference>
<dbReference type="Gene3D" id="1.20.5.1500">
    <property type="match status" value="1"/>
</dbReference>
<comment type="similarity">
    <text evidence="2 3">Belongs to the nucleosome assembly protein (NAP) family.</text>
</comment>
<evidence type="ECO:0000313" key="6">
    <source>
        <dbReference type="Proteomes" id="UP001377567"/>
    </source>
</evidence>
<dbReference type="GO" id="GO:0005940">
    <property type="term" value="C:septin ring"/>
    <property type="evidence" value="ECO:0007669"/>
    <property type="project" value="UniProtKB-ARBA"/>
</dbReference>
<organism evidence="5 6">
    <name type="scientific">Maudiozyma humilis</name>
    <name type="common">Sour dough yeast</name>
    <name type="synonym">Kazachstania humilis</name>
    <dbReference type="NCBI Taxonomy" id="51915"/>
    <lineage>
        <taxon>Eukaryota</taxon>
        <taxon>Fungi</taxon>
        <taxon>Dikarya</taxon>
        <taxon>Ascomycota</taxon>
        <taxon>Saccharomycotina</taxon>
        <taxon>Saccharomycetes</taxon>
        <taxon>Saccharomycetales</taxon>
        <taxon>Saccharomycetaceae</taxon>
        <taxon>Maudiozyma</taxon>
    </lineage>
</organism>
<evidence type="ECO:0000256" key="1">
    <source>
        <dbReference type="ARBA" id="ARBA00004266"/>
    </source>
</evidence>
<name>A0AAV5RW53_MAUHU</name>
<feature type="compositionally biased region" description="Basic and acidic residues" evidence="4">
    <location>
        <begin position="165"/>
        <end position="174"/>
    </location>
</feature>
<dbReference type="Proteomes" id="UP001377567">
    <property type="component" value="Unassembled WGS sequence"/>
</dbReference>
<keyword evidence="6" id="KW-1185">Reference proteome</keyword>
<dbReference type="FunFam" id="3.30.1120.90:FF:000003">
    <property type="entry name" value="Nucleosome assembly protein"/>
    <property type="match status" value="1"/>
</dbReference>
<evidence type="ECO:0000256" key="2">
    <source>
        <dbReference type="ARBA" id="ARBA00009947"/>
    </source>
</evidence>
<feature type="region of interest" description="Disordered" evidence="4">
    <location>
        <begin position="392"/>
        <end position="441"/>
    </location>
</feature>
<dbReference type="GO" id="GO:0006334">
    <property type="term" value="P:nucleosome assembly"/>
    <property type="evidence" value="ECO:0007669"/>
    <property type="project" value="InterPro"/>
</dbReference>
<dbReference type="AlphaFoldDB" id="A0AAV5RW53"/>
<evidence type="ECO:0000256" key="3">
    <source>
        <dbReference type="RuleBase" id="RU003876"/>
    </source>
</evidence>
<evidence type="ECO:0000313" key="5">
    <source>
        <dbReference type="EMBL" id="GMM54853.1"/>
    </source>
</evidence>
<feature type="region of interest" description="Disordered" evidence="4">
    <location>
        <begin position="1"/>
        <end position="53"/>
    </location>
</feature>
<feature type="compositionally biased region" description="Acidic residues" evidence="4">
    <location>
        <begin position="175"/>
        <end position="187"/>
    </location>
</feature>
<reference evidence="5 6" key="1">
    <citation type="journal article" date="2023" name="Elife">
        <title>Identification of key yeast species and microbe-microbe interactions impacting larval growth of Drosophila in the wild.</title>
        <authorList>
            <person name="Mure A."/>
            <person name="Sugiura Y."/>
            <person name="Maeda R."/>
            <person name="Honda K."/>
            <person name="Sakurai N."/>
            <person name="Takahashi Y."/>
            <person name="Watada M."/>
            <person name="Katoh T."/>
            <person name="Gotoh A."/>
            <person name="Gotoh Y."/>
            <person name="Taniguchi I."/>
            <person name="Nakamura K."/>
            <person name="Hayashi T."/>
            <person name="Katayama T."/>
            <person name="Uemura T."/>
            <person name="Hattori Y."/>
        </authorList>
    </citation>
    <scope>NUCLEOTIDE SEQUENCE [LARGE SCALE GENOMIC DNA]</scope>
    <source>
        <strain evidence="5 6">KH-74</strain>
    </source>
</reference>
<comment type="caution">
    <text evidence="5">The sequence shown here is derived from an EMBL/GenBank/DDBJ whole genome shotgun (WGS) entry which is preliminary data.</text>
</comment>
<feature type="region of interest" description="Disordered" evidence="4">
    <location>
        <begin position="156"/>
        <end position="188"/>
    </location>
</feature>
<dbReference type="Pfam" id="PF00956">
    <property type="entry name" value="NAP"/>
    <property type="match status" value="1"/>
</dbReference>
<protein>
    <submittedName>
        <fullName evidence="5">Histone chaperone</fullName>
    </submittedName>
</protein>